<dbReference type="AlphaFoldDB" id="A0A1F5QCC8"/>
<dbReference type="PRINTS" id="PR00046">
    <property type="entry name" value="SIGMA70FCT"/>
</dbReference>
<dbReference type="InterPro" id="IPR050239">
    <property type="entry name" value="Sigma-70_RNA_pol_init_factors"/>
</dbReference>
<accession>A0A1F5QCC8</accession>
<dbReference type="InterPro" id="IPR013324">
    <property type="entry name" value="RNA_pol_sigma_r3/r4-like"/>
</dbReference>
<name>A0A1F5QCC8_9BACT</name>
<feature type="domain" description="HTH HARE-type" evidence="2">
    <location>
        <begin position="250"/>
        <end position="314"/>
    </location>
</feature>
<dbReference type="PROSITE" id="PS51913">
    <property type="entry name" value="HTH_HARE"/>
    <property type="match status" value="1"/>
</dbReference>
<dbReference type="InterPro" id="IPR014284">
    <property type="entry name" value="RNA_pol_sigma-70_dom"/>
</dbReference>
<protein>
    <recommendedName>
        <fullName evidence="2">HTH HARE-type domain-containing protein</fullName>
    </recommendedName>
</protein>
<sequence length="378" mass="42530">MKNNTSVDGQSEQEPSHGILDTISFSQQNEVLRTFDPQGAVLDHLSKLPERERQVLVGRYGLEDGESLTLEQIGQKLNLTRERIRQIEKDAFKKLQKLAMPENLRKGVDLIFQIVEDRGNLARENQIMSSLLTGNSSAAAKQSVAFILNLAPAFGLLRESADYHQSWYLAGFDREFLGLLSKAAAEILREKGKPLPVSELAKLIKERLAIPELENISVDAIESHMSVSKLLGRNPYDEIGLVSWAQINPKDVGDKAFLILSHIGKPEHYSKITELINKQGFDSRTAHKESVHNELIKDKRFVLVGRGIYALAEWGYQKGVVADIITEVIRKAGEPLSKEQIIEAVFKQRVVKRNTIIVGLSNKNKFRKNAENKYINVQ</sequence>
<evidence type="ECO:0000259" key="2">
    <source>
        <dbReference type="PROSITE" id="PS51913"/>
    </source>
</evidence>
<dbReference type="Gene3D" id="1.10.10.10">
    <property type="entry name" value="Winged helix-like DNA-binding domain superfamily/Winged helix DNA-binding domain"/>
    <property type="match status" value="1"/>
</dbReference>
<evidence type="ECO:0000256" key="1">
    <source>
        <dbReference type="ARBA" id="ARBA00023163"/>
    </source>
</evidence>
<organism evidence="3 4">
    <name type="scientific">Candidatus Doudnabacteria bacterium RIFCSPLOWO2_02_FULL_48_13</name>
    <dbReference type="NCBI Taxonomy" id="1817845"/>
    <lineage>
        <taxon>Bacteria</taxon>
        <taxon>Candidatus Doudnaibacteriota</taxon>
    </lineage>
</organism>
<dbReference type="EMBL" id="MFFF01000014">
    <property type="protein sequence ID" value="OGE99816.1"/>
    <property type="molecule type" value="Genomic_DNA"/>
</dbReference>
<dbReference type="PANTHER" id="PTHR30603:SF47">
    <property type="entry name" value="RNA POLYMERASE SIGMA FACTOR SIGD, CHLOROPLASTIC"/>
    <property type="match status" value="1"/>
</dbReference>
<comment type="caution">
    <text evidence="3">The sequence shown here is derived from an EMBL/GenBank/DDBJ whole genome shotgun (WGS) entry which is preliminary data.</text>
</comment>
<keyword evidence="1" id="KW-0804">Transcription</keyword>
<dbReference type="Pfam" id="PF04545">
    <property type="entry name" value="Sigma70_r4"/>
    <property type="match status" value="1"/>
</dbReference>
<dbReference type="InterPro" id="IPR036388">
    <property type="entry name" value="WH-like_DNA-bd_sf"/>
</dbReference>
<dbReference type="Proteomes" id="UP000177235">
    <property type="component" value="Unassembled WGS sequence"/>
</dbReference>
<dbReference type="GO" id="GO:0003700">
    <property type="term" value="F:DNA-binding transcription factor activity"/>
    <property type="evidence" value="ECO:0007669"/>
    <property type="project" value="InterPro"/>
</dbReference>
<evidence type="ECO:0000313" key="3">
    <source>
        <dbReference type="EMBL" id="OGE99816.1"/>
    </source>
</evidence>
<dbReference type="InterPro" id="IPR007759">
    <property type="entry name" value="Asxl_HARE-HTH"/>
</dbReference>
<gene>
    <name evidence="3" type="ORF">A3J05_02655</name>
</gene>
<dbReference type="InterPro" id="IPR000943">
    <property type="entry name" value="RNA_pol_sigma70"/>
</dbReference>
<dbReference type="InterPro" id="IPR007630">
    <property type="entry name" value="RNA_pol_sigma70_r4"/>
</dbReference>
<dbReference type="SUPFAM" id="SSF88659">
    <property type="entry name" value="Sigma3 and sigma4 domains of RNA polymerase sigma factors"/>
    <property type="match status" value="1"/>
</dbReference>
<dbReference type="InterPro" id="IPR038087">
    <property type="entry name" value="RNAP_delta_N_dom_sf"/>
</dbReference>
<proteinExistence type="predicted"/>
<reference evidence="3 4" key="1">
    <citation type="journal article" date="2016" name="Nat. Commun.">
        <title>Thousands of microbial genomes shed light on interconnected biogeochemical processes in an aquifer system.</title>
        <authorList>
            <person name="Anantharaman K."/>
            <person name="Brown C.T."/>
            <person name="Hug L.A."/>
            <person name="Sharon I."/>
            <person name="Castelle C.J."/>
            <person name="Probst A.J."/>
            <person name="Thomas B.C."/>
            <person name="Singh A."/>
            <person name="Wilkins M.J."/>
            <person name="Karaoz U."/>
            <person name="Brodie E.L."/>
            <person name="Williams K.H."/>
            <person name="Hubbard S.S."/>
            <person name="Banfield J.F."/>
        </authorList>
    </citation>
    <scope>NUCLEOTIDE SEQUENCE [LARGE SCALE GENOMIC DNA]</scope>
</reference>
<dbReference type="NCBIfam" id="TIGR02937">
    <property type="entry name" value="sigma70-ECF"/>
    <property type="match status" value="1"/>
</dbReference>
<dbReference type="GO" id="GO:0006352">
    <property type="term" value="P:DNA-templated transcription initiation"/>
    <property type="evidence" value="ECO:0007669"/>
    <property type="project" value="InterPro"/>
</dbReference>
<dbReference type="PANTHER" id="PTHR30603">
    <property type="entry name" value="RNA POLYMERASE SIGMA FACTOR RPO"/>
    <property type="match status" value="1"/>
</dbReference>
<dbReference type="PROSITE" id="PS00716">
    <property type="entry name" value="SIGMA70_2"/>
    <property type="match status" value="1"/>
</dbReference>
<evidence type="ECO:0000313" key="4">
    <source>
        <dbReference type="Proteomes" id="UP000177235"/>
    </source>
</evidence>
<dbReference type="Gene3D" id="1.10.10.1250">
    <property type="entry name" value="RNA polymerase, subunit delta, N-terminal domain"/>
    <property type="match status" value="1"/>
</dbReference>
<dbReference type="CDD" id="cd06171">
    <property type="entry name" value="Sigma70_r4"/>
    <property type="match status" value="1"/>
</dbReference>